<dbReference type="PANTHER" id="PTHR24305:SF164">
    <property type="entry name" value="P450, PUTATIVE (EUROFUNG)-RELATED"/>
    <property type="match status" value="1"/>
</dbReference>
<feature type="transmembrane region" description="Helical" evidence="9">
    <location>
        <begin position="14"/>
        <end position="33"/>
    </location>
</feature>
<keyword evidence="9" id="KW-1133">Transmembrane helix</keyword>
<dbReference type="InParanoid" id="F0XF82"/>
<comment type="similarity">
    <text evidence="2 8">Belongs to the cytochrome P450 family.</text>
</comment>
<name>F0XF82_GROCL</name>
<evidence type="ECO:0000256" key="8">
    <source>
        <dbReference type="RuleBase" id="RU000461"/>
    </source>
</evidence>
<proteinExistence type="inferred from homology"/>
<keyword evidence="5 7" id="KW-0408">Iron</keyword>
<dbReference type="PRINTS" id="PR00385">
    <property type="entry name" value="P450"/>
</dbReference>
<reference evidence="10 11" key="1">
    <citation type="journal article" date="2011" name="Proc. Natl. Acad. Sci. U.S.A.">
        <title>Genome and transcriptome analyses of the mountain pine beetle-fungal symbiont Grosmannia clavigera, a lodgepole pine pathogen.</title>
        <authorList>
            <person name="DiGuistini S."/>
            <person name="Wang Y."/>
            <person name="Liao N.Y."/>
            <person name="Taylor G."/>
            <person name="Tanguay P."/>
            <person name="Feau N."/>
            <person name="Henrissat B."/>
            <person name="Chan S.K."/>
            <person name="Hesse-Orce U."/>
            <person name="Alamouti S.M."/>
            <person name="Tsui C.K.M."/>
            <person name="Docking R.T."/>
            <person name="Levasseur A."/>
            <person name="Haridas S."/>
            <person name="Robertson G."/>
            <person name="Birol I."/>
            <person name="Holt R.A."/>
            <person name="Marra M.A."/>
            <person name="Hamelin R.C."/>
            <person name="Hirst M."/>
            <person name="Jones S.J.M."/>
            <person name="Bohlmann J."/>
            <person name="Breuil C."/>
        </authorList>
    </citation>
    <scope>NUCLEOTIDE SEQUENCE [LARGE SCALE GENOMIC DNA]</scope>
    <source>
        <strain evidence="11">kw1407 / UAMH 11150</strain>
    </source>
</reference>
<keyword evidence="11" id="KW-1185">Reference proteome</keyword>
<evidence type="ECO:0000256" key="2">
    <source>
        <dbReference type="ARBA" id="ARBA00010617"/>
    </source>
</evidence>
<protein>
    <submittedName>
        <fullName evidence="10">Benzoate 4-monooxygenase cytochrome p450</fullName>
    </submittedName>
</protein>
<dbReference type="PROSITE" id="PS00086">
    <property type="entry name" value="CYTOCHROME_P450"/>
    <property type="match status" value="1"/>
</dbReference>
<dbReference type="GO" id="GO:0004497">
    <property type="term" value="F:monooxygenase activity"/>
    <property type="evidence" value="ECO:0007669"/>
    <property type="project" value="UniProtKB-KW"/>
</dbReference>
<dbReference type="SUPFAM" id="SSF48264">
    <property type="entry name" value="Cytochrome P450"/>
    <property type="match status" value="1"/>
</dbReference>
<feature type="binding site" description="axial binding residue" evidence="7">
    <location>
        <position position="436"/>
    </location>
    <ligand>
        <name>heme</name>
        <dbReference type="ChEBI" id="CHEBI:30413"/>
    </ligand>
    <ligandPart>
        <name>Fe</name>
        <dbReference type="ChEBI" id="CHEBI:18248"/>
    </ligandPart>
</feature>
<keyword evidence="6 8" id="KW-0503">Monooxygenase</keyword>
<dbReference type="GeneID" id="25973966"/>
<accession>F0XF82</accession>
<evidence type="ECO:0000256" key="7">
    <source>
        <dbReference type="PIRSR" id="PIRSR602403-1"/>
    </source>
</evidence>
<dbReference type="InterPro" id="IPR036396">
    <property type="entry name" value="Cyt_P450_sf"/>
</dbReference>
<keyword evidence="4 7" id="KW-0479">Metal-binding</keyword>
<keyword evidence="8" id="KW-0560">Oxidoreductase</keyword>
<evidence type="ECO:0000256" key="6">
    <source>
        <dbReference type="ARBA" id="ARBA00023033"/>
    </source>
</evidence>
<dbReference type="InterPro" id="IPR017972">
    <property type="entry name" value="Cyt_P450_CS"/>
</dbReference>
<dbReference type="InterPro" id="IPR002403">
    <property type="entry name" value="Cyt_P450_E_grp-IV"/>
</dbReference>
<dbReference type="GO" id="GO:0016705">
    <property type="term" value="F:oxidoreductase activity, acting on paired donors, with incorporation or reduction of molecular oxygen"/>
    <property type="evidence" value="ECO:0007669"/>
    <property type="project" value="InterPro"/>
</dbReference>
<evidence type="ECO:0000256" key="3">
    <source>
        <dbReference type="ARBA" id="ARBA00022617"/>
    </source>
</evidence>
<dbReference type="HOGENOM" id="CLU_001570_14_2_1"/>
<dbReference type="AlphaFoldDB" id="F0XF82"/>
<dbReference type="Pfam" id="PF00067">
    <property type="entry name" value="p450"/>
    <property type="match status" value="1"/>
</dbReference>
<keyword evidence="9" id="KW-0812">Transmembrane</keyword>
<evidence type="ECO:0000313" key="10">
    <source>
        <dbReference type="EMBL" id="EFX04194.1"/>
    </source>
</evidence>
<evidence type="ECO:0000256" key="1">
    <source>
        <dbReference type="ARBA" id="ARBA00001971"/>
    </source>
</evidence>
<dbReference type="STRING" id="655863.F0XF82"/>
<dbReference type="PANTHER" id="PTHR24305">
    <property type="entry name" value="CYTOCHROME P450"/>
    <property type="match status" value="1"/>
</dbReference>
<evidence type="ECO:0000256" key="5">
    <source>
        <dbReference type="ARBA" id="ARBA00023004"/>
    </source>
</evidence>
<dbReference type="InterPro" id="IPR050121">
    <property type="entry name" value="Cytochrome_P450_monoxygenase"/>
</dbReference>
<evidence type="ECO:0000256" key="4">
    <source>
        <dbReference type="ARBA" id="ARBA00022723"/>
    </source>
</evidence>
<evidence type="ECO:0000313" key="11">
    <source>
        <dbReference type="Proteomes" id="UP000007796"/>
    </source>
</evidence>
<dbReference type="GO" id="GO:0005506">
    <property type="term" value="F:iron ion binding"/>
    <property type="evidence" value="ECO:0007669"/>
    <property type="project" value="InterPro"/>
</dbReference>
<dbReference type="InterPro" id="IPR001128">
    <property type="entry name" value="Cyt_P450"/>
</dbReference>
<dbReference type="RefSeq" id="XP_014173676.1">
    <property type="nucleotide sequence ID" value="XM_014318201.1"/>
</dbReference>
<gene>
    <name evidence="10" type="ORF">CMQ_1122</name>
</gene>
<evidence type="ECO:0000256" key="9">
    <source>
        <dbReference type="SAM" id="Phobius"/>
    </source>
</evidence>
<dbReference type="PRINTS" id="PR00465">
    <property type="entry name" value="EP450IV"/>
</dbReference>
<dbReference type="OrthoDB" id="1470350at2759"/>
<sequence length="493" mass="54864">MDCFVDVSGLANGVASTATGGLVALLLVSWLMYRLAFASMSRLPGPWYTNLTGLVLIYHEYGGNKRLWIHGLHLRYGPVVRVAPREASFGSATAMRDIYVTGGGLAKTELYTLFEQGGKRNLFTALDKDEHKEKKKRFADRYSNTSVLRQPMLNLISERADVFVQQCTKTASADVYCYLHCYALDCVTAVCFDPHGTRSLEGGADGQMVQKLSYHDSRRTLVLQHYFPRLAALHARLSRASLKTGSRISEYAWGCMRQRDLSAITLGSRLQTYGDDELAMSEKVAECLDHIGAGIDTTGDTLCFLMHELSRPHNAARMARMTAELQAARGEHEKTDRNSSLHTLPYLDAVISEALRLWAPGTLPLPRYVPAGGCTVDGYQLPGGTVVSSQSFTLHRLHDDVFPEPDVFLPERWLAADGAAARNRHMFAFSAGPRMCIGKNVAMVEMRALLHAVYSRYRTTLADDMHYSMDMADQLLTSRPRDMCCKLAFQPLE</sequence>
<keyword evidence="3 7" id="KW-0349">Heme</keyword>
<comment type="cofactor">
    <cofactor evidence="1 7">
        <name>heme</name>
        <dbReference type="ChEBI" id="CHEBI:30413"/>
    </cofactor>
</comment>
<dbReference type="GO" id="GO:0020037">
    <property type="term" value="F:heme binding"/>
    <property type="evidence" value="ECO:0007669"/>
    <property type="project" value="InterPro"/>
</dbReference>
<dbReference type="eggNOG" id="KOG0157">
    <property type="taxonomic scope" value="Eukaryota"/>
</dbReference>
<dbReference type="Proteomes" id="UP000007796">
    <property type="component" value="Unassembled WGS sequence"/>
</dbReference>
<keyword evidence="9" id="KW-0472">Membrane</keyword>
<dbReference type="EMBL" id="GL629765">
    <property type="protein sequence ID" value="EFX04194.1"/>
    <property type="molecule type" value="Genomic_DNA"/>
</dbReference>
<organism evidence="11">
    <name type="scientific">Grosmannia clavigera (strain kw1407 / UAMH 11150)</name>
    <name type="common">Blue stain fungus</name>
    <name type="synonym">Graphiocladiella clavigera</name>
    <dbReference type="NCBI Taxonomy" id="655863"/>
    <lineage>
        <taxon>Eukaryota</taxon>
        <taxon>Fungi</taxon>
        <taxon>Dikarya</taxon>
        <taxon>Ascomycota</taxon>
        <taxon>Pezizomycotina</taxon>
        <taxon>Sordariomycetes</taxon>
        <taxon>Sordariomycetidae</taxon>
        <taxon>Ophiostomatales</taxon>
        <taxon>Ophiostomataceae</taxon>
        <taxon>Leptographium</taxon>
    </lineage>
</organism>
<dbReference type="Gene3D" id="1.10.630.10">
    <property type="entry name" value="Cytochrome P450"/>
    <property type="match status" value="1"/>
</dbReference>